<accession>A0ABY8BK32</accession>
<dbReference type="InterPro" id="IPR056079">
    <property type="entry name" value="DUF7662"/>
</dbReference>
<keyword evidence="4" id="KW-1185">Reference proteome</keyword>
<evidence type="ECO:0000256" key="1">
    <source>
        <dbReference type="SAM" id="MobiDB-lite"/>
    </source>
</evidence>
<gene>
    <name evidence="3" type="ORF">AFIC_001783</name>
</gene>
<dbReference type="EMBL" id="CP113162">
    <property type="protein sequence ID" value="WEF50253.1"/>
    <property type="molecule type" value="Genomic_DNA"/>
</dbReference>
<organism evidence="3 4">
    <name type="scientific">Afipia carboxydohydrogena</name>
    <name type="common">Pseudomonas carboxydohydrogena</name>
    <dbReference type="NCBI Taxonomy" id="290"/>
    <lineage>
        <taxon>Bacteria</taxon>
        <taxon>Pseudomonadati</taxon>
        <taxon>Pseudomonadota</taxon>
        <taxon>Alphaproteobacteria</taxon>
        <taxon>Hyphomicrobiales</taxon>
        <taxon>Nitrobacteraceae</taxon>
        <taxon>Afipia</taxon>
    </lineage>
</organism>
<dbReference type="Proteomes" id="UP001213907">
    <property type="component" value="Chromosome"/>
</dbReference>
<evidence type="ECO:0000313" key="4">
    <source>
        <dbReference type="Proteomes" id="UP001213907"/>
    </source>
</evidence>
<feature type="domain" description="DUF7662" evidence="2">
    <location>
        <begin position="35"/>
        <end position="112"/>
    </location>
</feature>
<protein>
    <recommendedName>
        <fullName evidence="2">DUF7662 domain-containing protein</fullName>
    </recommendedName>
</protein>
<evidence type="ECO:0000259" key="2">
    <source>
        <dbReference type="Pfam" id="PF24698"/>
    </source>
</evidence>
<feature type="region of interest" description="Disordered" evidence="1">
    <location>
        <begin position="77"/>
        <end position="99"/>
    </location>
</feature>
<reference evidence="3 4" key="1">
    <citation type="submission" date="2022-11" db="EMBL/GenBank/DDBJ databases">
        <authorList>
            <person name="Siebert D."/>
            <person name="Busche T."/>
            <person name="Saydam E."/>
            <person name="Kalinowski J."/>
            <person name="Ruckert C."/>
            <person name="Blombach B."/>
        </authorList>
    </citation>
    <scope>NUCLEOTIDE SEQUENCE [LARGE SCALE GENOMIC DNA]</scope>
    <source>
        <strain evidence="3 4">DSM 1083</strain>
    </source>
</reference>
<dbReference type="Pfam" id="PF24698">
    <property type="entry name" value="DUF7662"/>
    <property type="match status" value="1"/>
</dbReference>
<proteinExistence type="predicted"/>
<evidence type="ECO:0000313" key="3">
    <source>
        <dbReference type="EMBL" id="WEF50253.1"/>
    </source>
</evidence>
<sequence length="119" mass="13831">MASCERMMRSPQCTNEIEAAVFRANGSDVIEADKYDALRDYLKERTEAELVLSFEEIESILGFALSRSSQRARWWEKERNPQDAMPQRNAIRDGGYEATRLPDGTGVRFRRIGLKRTWR</sequence>
<name>A0ABY8BK32_AFICR</name>